<name>A0ABY4VLM3_9BURK</name>
<proteinExistence type="predicted"/>
<evidence type="ECO:0000313" key="1">
    <source>
        <dbReference type="EMBL" id="USE78052.1"/>
    </source>
</evidence>
<gene>
    <name evidence="1" type="ORF">NDR89_03120</name>
</gene>
<reference evidence="1" key="1">
    <citation type="submission" date="2022-06" db="EMBL/GenBank/DDBJ databases">
        <title>Complete genome sequence and characterization of Cupriavidus gilardii QJ1 isolated from contaminating cells.</title>
        <authorList>
            <person name="Qi J."/>
        </authorList>
    </citation>
    <scope>NUCLEOTIDE SEQUENCE</scope>
    <source>
        <strain evidence="1">QJ1</strain>
    </source>
</reference>
<sequence>MLTYTEVTEPRWINAEKTMIQCKVKFDHLDRVLDFNASPDDSEPHGREIFERLIAGDFGAIGDYVPPPSNDSPIDPMEKLRAFLAANPDVAEMIHAG</sequence>
<accession>A0ABY4VLM3</accession>
<protein>
    <submittedName>
        <fullName evidence="1">Uncharacterized protein</fullName>
    </submittedName>
</protein>
<organism evidence="1 2">
    <name type="scientific">Cupriavidus gilardii</name>
    <dbReference type="NCBI Taxonomy" id="82541"/>
    <lineage>
        <taxon>Bacteria</taxon>
        <taxon>Pseudomonadati</taxon>
        <taxon>Pseudomonadota</taxon>
        <taxon>Betaproteobacteria</taxon>
        <taxon>Burkholderiales</taxon>
        <taxon>Burkholderiaceae</taxon>
        <taxon>Cupriavidus</taxon>
    </lineage>
</organism>
<keyword evidence="2" id="KW-1185">Reference proteome</keyword>
<dbReference type="Proteomes" id="UP001056648">
    <property type="component" value="Chromosome 1"/>
</dbReference>
<evidence type="ECO:0000313" key="2">
    <source>
        <dbReference type="Proteomes" id="UP001056648"/>
    </source>
</evidence>
<dbReference type="RefSeq" id="WP_252252175.1">
    <property type="nucleotide sequence ID" value="NZ_CP098735.1"/>
</dbReference>
<dbReference type="EMBL" id="CP098735">
    <property type="protein sequence ID" value="USE78052.1"/>
    <property type="molecule type" value="Genomic_DNA"/>
</dbReference>